<protein>
    <submittedName>
        <fullName evidence="1">Uncharacterized protein</fullName>
    </submittedName>
</protein>
<dbReference type="Proteomes" id="UP000033423">
    <property type="component" value="Unassembled WGS sequence"/>
</dbReference>
<evidence type="ECO:0000313" key="2">
    <source>
        <dbReference type="Proteomes" id="UP000033423"/>
    </source>
</evidence>
<dbReference type="EMBL" id="LACI01000284">
    <property type="protein sequence ID" value="KJU87178.1"/>
    <property type="molecule type" value="Genomic_DNA"/>
</dbReference>
<dbReference type="AlphaFoldDB" id="A0A0F3H2K6"/>
<sequence length="55" mass="6101">MHNGVAGDYQANTAPGKRLIKLNKRIRDKPPFIRTLFVGGGANQAVFQLDVSYKK</sequence>
<comment type="caution">
    <text evidence="1">The sequence shown here is derived from an EMBL/GenBank/DDBJ whole genome shotgun (WGS) entry which is preliminary data.</text>
</comment>
<evidence type="ECO:0000313" key="1">
    <source>
        <dbReference type="EMBL" id="KJU87178.1"/>
    </source>
</evidence>
<name>A0A0F3H2K6_9BACT</name>
<keyword evidence="2" id="KW-1185">Reference proteome</keyword>
<accession>A0A0F3H2K6</accession>
<proteinExistence type="predicted"/>
<reference evidence="1 2" key="1">
    <citation type="submission" date="2015-02" db="EMBL/GenBank/DDBJ databases">
        <title>Single-cell genomics of uncultivated deep-branching MTB reveals a conserved set of magnetosome genes.</title>
        <authorList>
            <person name="Kolinko S."/>
            <person name="Richter M."/>
            <person name="Glockner F.O."/>
            <person name="Brachmann A."/>
            <person name="Schuler D."/>
        </authorList>
    </citation>
    <scope>NUCLEOTIDE SEQUENCE [LARGE SCALE GENOMIC DNA]</scope>
    <source>
        <strain evidence="1">TM-1</strain>
    </source>
</reference>
<organism evidence="1 2">
    <name type="scientific">Candidatus Magnetobacterium bavaricum</name>
    <dbReference type="NCBI Taxonomy" id="29290"/>
    <lineage>
        <taxon>Bacteria</taxon>
        <taxon>Pseudomonadati</taxon>
        <taxon>Nitrospirota</taxon>
        <taxon>Thermodesulfovibrionia</taxon>
        <taxon>Thermodesulfovibrionales</taxon>
        <taxon>Candidatus Magnetobacteriaceae</taxon>
        <taxon>Candidatus Magnetobacterium</taxon>
    </lineage>
</organism>
<gene>
    <name evidence="1" type="ORF">MBAV_000629</name>
</gene>